<organism evidence="2 3">
    <name type="scientific">Trypanosoma cruzi</name>
    <dbReference type="NCBI Taxonomy" id="5693"/>
    <lineage>
        <taxon>Eukaryota</taxon>
        <taxon>Discoba</taxon>
        <taxon>Euglenozoa</taxon>
        <taxon>Kinetoplastea</taxon>
        <taxon>Metakinetoplastina</taxon>
        <taxon>Trypanosomatida</taxon>
        <taxon>Trypanosomatidae</taxon>
        <taxon>Trypanosoma</taxon>
        <taxon>Schizotrypanum</taxon>
    </lineage>
</organism>
<dbReference type="GO" id="GO:0000462">
    <property type="term" value="P:maturation of SSU-rRNA from tricistronic rRNA transcript (SSU-rRNA, 5.8S rRNA, LSU-rRNA)"/>
    <property type="evidence" value="ECO:0007669"/>
    <property type="project" value="TreeGrafter"/>
</dbReference>
<dbReference type="GO" id="GO:0034511">
    <property type="term" value="F:U3 snoRNA binding"/>
    <property type="evidence" value="ECO:0007669"/>
    <property type="project" value="TreeGrafter"/>
</dbReference>
<dbReference type="GO" id="GO:0000479">
    <property type="term" value="P:endonucleolytic cleavage of tricistronic rRNA transcript (SSU-rRNA, 5.8S rRNA, LSU-rRNA)"/>
    <property type="evidence" value="ECO:0007669"/>
    <property type="project" value="TreeGrafter"/>
</dbReference>
<comment type="caution">
    <text evidence="2">The sequence shown here is derived from an EMBL/GenBank/DDBJ whole genome shotgun (WGS) entry which is preliminary data.</text>
</comment>
<accession>A0A2V2UIH4</accession>
<evidence type="ECO:0000313" key="2">
    <source>
        <dbReference type="EMBL" id="PWU83800.1"/>
    </source>
</evidence>
<dbReference type="GO" id="GO:0030686">
    <property type="term" value="C:90S preribosome"/>
    <property type="evidence" value="ECO:0007669"/>
    <property type="project" value="TreeGrafter"/>
</dbReference>
<sequence length="224" mass="26132">MYPQWIRLFDTLWRNPRCSLLWWTTRCWQVNIDPLHGEVLQQPAMCRQCGDPSRCGGRSRRVTFIECPNTLTAMCDIAKVADLILLMVDGSFGFEMETFEFLNISQVHGFPRMFGVVSHLDQLKTGKTLKKRKKFLRHRFWHEVAAGAKLICLAPMVRGMYRSTDVLKLHRLLICVEPKLQSWRNTHSCVLIDRYEDITAPQNIVEDENCNRTIAFYGTHVESR</sequence>
<dbReference type="PANTHER" id="PTHR12858">
    <property type="entry name" value="RIBOSOME BIOGENESIS PROTEIN"/>
    <property type="match status" value="1"/>
</dbReference>
<dbReference type="Gene3D" id="3.40.50.300">
    <property type="entry name" value="P-loop containing nucleotide triphosphate hydrolases"/>
    <property type="match status" value="1"/>
</dbReference>
<dbReference type="GO" id="GO:0005525">
    <property type="term" value="F:GTP binding"/>
    <property type="evidence" value="ECO:0007669"/>
    <property type="project" value="TreeGrafter"/>
</dbReference>
<dbReference type="VEuPathDB" id="TriTrypDB:TcG_04753"/>
<dbReference type="InterPro" id="IPR012948">
    <property type="entry name" value="AARP2CN"/>
</dbReference>
<dbReference type="VEuPathDB" id="TriTrypDB:C3747_100g47"/>
<dbReference type="EMBL" id="PRFA01000282">
    <property type="protein sequence ID" value="PWU83800.1"/>
    <property type="molecule type" value="Genomic_DNA"/>
</dbReference>
<evidence type="ECO:0000313" key="3">
    <source>
        <dbReference type="Proteomes" id="UP000246121"/>
    </source>
</evidence>
<dbReference type="AlphaFoldDB" id="A0A2V2UIH4"/>
<evidence type="ECO:0000259" key="1">
    <source>
        <dbReference type="SMART" id="SM00785"/>
    </source>
</evidence>
<dbReference type="VEuPathDB" id="TriTrypDB:Tc_MARK_1359"/>
<reference evidence="2 3" key="1">
    <citation type="journal article" date="2018" name="Microb. Genom.">
        <title>Expanding an expanded genome: long-read sequencing of Trypanosoma cruzi.</title>
        <authorList>
            <person name="Berna L."/>
            <person name="Rodriguez M."/>
            <person name="Chiribao M.L."/>
            <person name="Parodi-Talice A."/>
            <person name="Pita S."/>
            <person name="Rijo G."/>
            <person name="Alvarez-Valin F."/>
            <person name="Robello C."/>
        </authorList>
    </citation>
    <scope>NUCLEOTIDE SEQUENCE [LARGE SCALE GENOMIC DNA]</scope>
    <source>
        <strain evidence="2 3">Dm28c</strain>
    </source>
</reference>
<gene>
    <name evidence="2" type="ORF">C4B63_282g26</name>
</gene>
<name>A0A2V2UIH4_TRYCR</name>
<proteinExistence type="predicted"/>
<dbReference type="InterPro" id="IPR027417">
    <property type="entry name" value="P-loop_NTPase"/>
</dbReference>
<dbReference type="VEuPathDB" id="TriTrypDB:TcCL_ESM09789"/>
<dbReference type="Pfam" id="PF08142">
    <property type="entry name" value="AARP2CN"/>
    <property type="match status" value="1"/>
</dbReference>
<protein>
    <recommendedName>
        <fullName evidence="1">AARP2CN domain-containing protein</fullName>
    </recommendedName>
</protein>
<dbReference type="VEuPathDB" id="TriTrypDB:ECC02_006280"/>
<dbReference type="SUPFAM" id="SSF52540">
    <property type="entry name" value="P-loop containing nucleoside triphosphate hydrolases"/>
    <property type="match status" value="1"/>
</dbReference>
<dbReference type="VEuPathDB" id="TriTrypDB:TCSYLVIO_002627"/>
<dbReference type="VEuPathDB" id="TriTrypDB:TcBrA4_0078300"/>
<feature type="domain" description="AARP2CN" evidence="1">
    <location>
        <begin position="165"/>
        <end position="224"/>
    </location>
</feature>
<dbReference type="VEuPathDB" id="TriTrypDB:TcYC6_0012550"/>
<dbReference type="PANTHER" id="PTHR12858:SF2">
    <property type="entry name" value="RIBOSOME BIOGENESIS PROTEIN BMS1 HOMOLOG"/>
    <property type="match status" value="1"/>
</dbReference>
<dbReference type="GO" id="GO:0003924">
    <property type="term" value="F:GTPase activity"/>
    <property type="evidence" value="ECO:0007669"/>
    <property type="project" value="TreeGrafter"/>
</dbReference>
<dbReference type="VEuPathDB" id="TriTrypDB:C4B63_282g26"/>
<dbReference type="VEuPathDB" id="TriTrypDB:TcCLB.507077.9"/>
<dbReference type="GO" id="GO:0005634">
    <property type="term" value="C:nucleus"/>
    <property type="evidence" value="ECO:0007669"/>
    <property type="project" value="InterPro"/>
</dbReference>
<dbReference type="VEuPathDB" id="TriTrypDB:BCY84_15965"/>
<dbReference type="Proteomes" id="UP000246121">
    <property type="component" value="Unassembled WGS sequence"/>
</dbReference>
<dbReference type="VEuPathDB" id="TriTrypDB:TcCLB.510899.59"/>
<dbReference type="SMART" id="SM00785">
    <property type="entry name" value="AARP2CN"/>
    <property type="match status" value="1"/>
</dbReference>
<dbReference type="InterPro" id="IPR039761">
    <property type="entry name" value="Bms1/Tsr1"/>
</dbReference>
<dbReference type="VEuPathDB" id="TriTrypDB:TCDM_07080"/>